<name>A0A172QTA0_9CORY</name>
<evidence type="ECO:0000256" key="1">
    <source>
        <dbReference type="SAM" id="Phobius"/>
    </source>
</evidence>
<dbReference type="EMBL" id="CP015622">
    <property type="protein sequence ID" value="ANE03937.1"/>
    <property type="molecule type" value="Genomic_DNA"/>
</dbReference>
<organism evidence="2 3">
    <name type="scientific">Corynebacterium crudilactis</name>
    <dbReference type="NCBI Taxonomy" id="1652495"/>
    <lineage>
        <taxon>Bacteria</taxon>
        <taxon>Bacillati</taxon>
        <taxon>Actinomycetota</taxon>
        <taxon>Actinomycetes</taxon>
        <taxon>Mycobacteriales</taxon>
        <taxon>Corynebacteriaceae</taxon>
        <taxon>Corynebacterium</taxon>
    </lineage>
</organism>
<evidence type="ECO:0000313" key="3">
    <source>
        <dbReference type="Proteomes" id="UP000076929"/>
    </source>
</evidence>
<dbReference type="Proteomes" id="UP000076929">
    <property type="component" value="Chromosome"/>
</dbReference>
<dbReference type="STRING" id="1652495.ccrud_06730"/>
<feature type="transmembrane region" description="Helical" evidence="1">
    <location>
        <begin position="20"/>
        <end position="53"/>
    </location>
</feature>
<gene>
    <name evidence="2" type="ORF">ccrud_06730</name>
</gene>
<keyword evidence="1" id="KW-0812">Transmembrane</keyword>
<accession>A0A172QTA0</accession>
<reference evidence="2 3" key="1">
    <citation type="submission" date="2016-05" db="EMBL/GenBank/DDBJ databases">
        <title>Complete genome sequence of Corynebacterium crudilactis, a new Corynebacterium species isolated from raw cow's milk.</title>
        <authorList>
            <person name="Christian R."/>
            <person name="Zimmermann J."/>
            <person name="Lipski A."/>
            <person name="Kalinowski J."/>
        </authorList>
    </citation>
    <scope>NUCLEOTIDE SEQUENCE [LARGE SCALE GENOMIC DNA]</scope>
    <source>
        <strain evidence="2 3">JZ16</strain>
    </source>
</reference>
<keyword evidence="1" id="KW-0472">Membrane</keyword>
<proteinExistence type="predicted"/>
<protein>
    <submittedName>
        <fullName evidence="2">Uncharacterized protein</fullName>
    </submittedName>
</protein>
<keyword evidence="3" id="KW-1185">Reference proteome</keyword>
<keyword evidence="1" id="KW-1133">Transmembrane helix</keyword>
<dbReference type="KEGG" id="ccjz:ccrud_06730"/>
<dbReference type="RefSeq" id="WP_066565483.1">
    <property type="nucleotide sequence ID" value="NZ_CP015622.1"/>
</dbReference>
<evidence type="ECO:0000313" key="2">
    <source>
        <dbReference type="EMBL" id="ANE03937.1"/>
    </source>
</evidence>
<dbReference type="OrthoDB" id="4407016at2"/>
<sequence>MPTNNRGSFFFSRKNAAGIAIATLLIAVHLIIGLGAFWPLVAVAGYGAAVALIPSTPARRTSALPPVRTPLEVEGPGRLSVHSKELVSTLYRHGAAAPAVEALKGLNKSLQLVIDNWSSLENFPEHQVTIRSIINQYIPGIIDAYLKIPTRNDPRAIQDMVESFGLLNAETTKIFNAIQKEGLSNLEDHGRALRMQFGQLPEEFRE</sequence>
<dbReference type="AlphaFoldDB" id="A0A172QTA0"/>